<dbReference type="Pfam" id="PF00400">
    <property type="entry name" value="WD40"/>
    <property type="match status" value="1"/>
</dbReference>
<evidence type="ECO:0000256" key="2">
    <source>
        <dbReference type="ARBA" id="ARBA00011059"/>
    </source>
</evidence>
<dbReference type="GO" id="GO:0010970">
    <property type="term" value="P:transport along microtubule"/>
    <property type="evidence" value="ECO:0007669"/>
    <property type="project" value="TreeGrafter"/>
</dbReference>
<keyword evidence="5" id="KW-0677">Repeat</keyword>
<dbReference type="PROSITE" id="PS50082">
    <property type="entry name" value="WD_REPEATS_2"/>
    <property type="match status" value="1"/>
</dbReference>
<comment type="similarity">
    <text evidence="2">Belongs to the dynein intermediate chain family.</text>
</comment>
<dbReference type="FunFam" id="2.130.10.10:FF:001109">
    <property type="entry name" value="Cytoplasmic dynein 1 intermediate chain"/>
    <property type="match status" value="1"/>
</dbReference>
<dbReference type="PANTHER" id="PTHR12442">
    <property type="entry name" value="DYNEIN INTERMEDIATE CHAIN"/>
    <property type="match status" value="1"/>
</dbReference>
<keyword evidence="3" id="KW-0963">Cytoplasm</keyword>
<dbReference type="InterPro" id="IPR036322">
    <property type="entry name" value="WD40_repeat_dom_sf"/>
</dbReference>
<dbReference type="InterPro" id="IPR050687">
    <property type="entry name" value="Dynein_IC"/>
</dbReference>
<dbReference type="SMART" id="SM00320">
    <property type="entry name" value="WD40"/>
    <property type="match status" value="6"/>
</dbReference>
<dbReference type="GO" id="GO:0045504">
    <property type="term" value="F:dynein heavy chain binding"/>
    <property type="evidence" value="ECO:0007669"/>
    <property type="project" value="TreeGrafter"/>
</dbReference>
<evidence type="ECO:0000256" key="7">
    <source>
        <dbReference type="PROSITE-ProRule" id="PRU00221"/>
    </source>
</evidence>
<accession>A0A6P4I0C8</accession>
<dbReference type="AlphaFoldDB" id="A0A6P4I0C8"/>
<protein>
    <submittedName>
        <fullName evidence="10">Cytoplasmic dynein 1 intermediate chain isoform X7</fullName>
    </submittedName>
</protein>
<keyword evidence="6" id="KW-0206">Cytoskeleton</keyword>
<dbReference type="GO" id="GO:0045503">
    <property type="term" value="F:dynein light chain binding"/>
    <property type="evidence" value="ECO:0007669"/>
    <property type="project" value="TreeGrafter"/>
</dbReference>
<gene>
    <name evidence="10" type="primary">LOC108074165</name>
</gene>
<dbReference type="InterPro" id="IPR001680">
    <property type="entry name" value="WD40_rpt"/>
</dbReference>
<dbReference type="PANTHER" id="PTHR12442:SF22">
    <property type="entry name" value="CYTOPLASMIC DYNEIN 1 INTERMEDIATE CHAIN-RELATED"/>
    <property type="match status" value="1"/>
</dbReference>
<evidence type="ECO:0000313" key="10">
    <source>
        <dbReference type="RefSeq" id="XP_017021575.1"/>
    </source>
</evidence>
<evidence type="ECO:0000256" key="3">
    <source>
        <dbReference type="ARBA" id="ARBA00022490"/>
    </source>
</evidence>
<proteinExistence type="inferred from homology"/>
<dbReference type="Gene3D" id="2.130.10.10">
    <property type="entry name" value="YVTN repeat-like/Quinoprotein amine dehydrogenase"/>
    <property type="match status" value="2"/>
</dbReference>
<evidence type="ECO:0000313" key="9">
    <source>
        <dbReference type="Proteomes" id="UP001652661"/>
    </source>
</evidence>
<dbReference type="GeneID" id="108074165"/>
<dbReference type="OrthoDB" id="4189at2759"/>
<name>A0A6P4I0C8_DROKI</name>
<feature type="region of interest" description="Disordered" evidence="8">
    <location>
        <begin position="17"/>
        <end position="52"/>
    </location>
</feature>
<evidence type="ECO:0000256" key="4">
    <source>
        <dbReference type="ARBA" id="ARBA00022574"/>
    </source>
</evidence>
<dbReference type="InterPro" id="IPR015943">
    <property type="entry name" value="WD40/YVTN_repeat-like_dom_sf"/>
</dbReference>
<dbReference type="RefSeq" id="XP_017021575.1">
    <property type="nucleotide sequence ID" value="XM_017166086.3"/>
</dbReference>
<keyword evidence="4 7" id="KW-0853">WD repeat</keyword>
<dbReference type="Proteomes" id="UP001652661">
    <property type="component" value="Chromosome X"/>
</dbReference>
<comment type="subcellular location">
    <subcellularLocation>
        <location evidence="1">Cytoplasm</location>
        <location evidence="1">Cytoskeleton</location>
    </subcellularLocation>
</comment>
<evidence type="ECO:0000256" key="5">
    <source>
        <dbReference type="ARBA" id="ARBA00022737"/>
    </source>
</evidence>
<dbReference type="SUPFAM" id="SSF50978">
    <property type="entry name" value="WD40 repeat-like"/>
    <property type="match status" value="1"/>
</dbReference>
<keyword evidence="9" id="KW-1185">Reference proteome</keyword>
<feature type="repeat" description="WD" evidence="7">
    <location>
        <begin position="505"/>
        <end position="535"/>
    </location>
</feature>
<sequence>MDRKAELERKKAKLAALREEKDRRRREKEIKDMEEAAGRIGGGAGIDKDQRKDLDEMLSSLGVAPVSEVLSSLSSVNSMTSDNSNTQTPDASLQATVNGQSGLKKQPLNLSVYNVQATNIPPKETLVYTKQTQTTSTGGHERDGYMEDWWRPRKAHATDYYVLAFDAQGDDEESSLPHLDNGFTSKLPPGYLTHGLPTVKDVAPAITPLEIKKETEAKKEVNELSEEQKQMIILSEDFQRFVVRAGRVIERALSENVDIYTDYIGGGDSEESSDERSHARLSLNRVFYEERWSKNRCITSMDWSTHFPELVVASYHNNEESPNEPDGVVMVWNTKFKKTTPEDIFHCQSAVMSTCFAKFNPNLILGGTYSGQIVLWDNRIQKRTPIQRTPLSAAAHTHPVYCLQMVGTQNAHNVISISSDGKLCSWSLDMLSQPQDTLELQQRQSKAIAITSMAFPANEINSLVMGSEDGYVYSASRHGLRSGVNEVYERHLGPITGISTHYNQLSPDFGHLFLTSSIDWTIKLWSLKDTKPLYSFEDNSDYVMDVAWSPVHPALFAAVDGSGRLDLWNLNQDTEVPTASIVVAGAPALNRVSWTPSGLHVCIGDEAGKLYVYDVAENLAQPSRDEWSRFNSHLNEIKLNQSDEV</sequence>
<evidence type="ECO:0000256" key="8">
    <source>
        <dbReference type="SAM" id="MobiDB-lite"/>
    </source>
</evidence>
<reference evidence="10" key="1">
    <citation type="submission" date="2025-08" db="UniProtKB">
        <authorList>
            <consortium name="RefSeq"/>
        </authorList>
    </citation>
    <scope>IDENTIFICATION</scope>
    <source>
        <strain evidence="10">14028-0561.14</strain>
        <tissue evidence="10">Whole fly</tissue>
    </source>
</reference>
<evidence type="ECO:0000256" key="1">
    <source>
        <dbReference type="ARBA" id="ARBA00004245"/>
    </source>
</evidence>
<evidence type="ECO:0000256" key="6">
    <source>
        <dbReference type="ARBA" id="ARBA00023212"/>
    </source>
</evidence>
<dbReference type="GO" id="GO:0005868">
    <property type="term" value="C:cytoplasmic dynein complex"/>
    <property type="evidence" value="ECO:0007669"/>
    <property type="project" value="InterPro"/>
</dbReference>
<feature type="compositionally biased region" description="Basic and acidic residues" evidence="8">
    <location>
        <begin position="17"/>
        <end position="37"/>
    </location>
</feature>
<dbReference type="Pfam" id="PF11540">
    <property type="entry name" value="Dynein_IC2"/>
    <property type="match status" value="1"/>
</dbReference>
<dbReference type="InterPro" id="IPR025956">
    <property type="entry name" value="DYNC1I1/DYNC1I2"/>
</dbReference>
<organism evidence="9 10">
    <name type="scientific">Drosophila kikkawai</name>
    <name type="common">Fruit fly</name>
    <dbReference type="NCBI Taxonomy" id="30033"/>
    <lineage>
        <taxon>Eukaryota</taxon>
        <taxon>Metazoa</taxon>
        <taxon>Ecdysozoa</taxon>
        <taxon>Arthropoda</taxon>
        <taxon>Hexapoda</taxon>
        <taxon>Insecta</taxon>
        <taxon>Pterygota</taxon>
        <taxon>Neoptera</taxon>
        <taxon>Endopterygota</taxon>
        <taxon>Diptera</taxon>
        <taxon>Brachycera</taxon>
        <taxon>Muscomorpha</taxon>
        <taxon>Ephydroidea</taxon>
        <taxon>Drosophilidae</taxon>
        <taxon>Drosophila</taxon>
        <taxon>Sophophora</taxon>
    </lineage>
</organism>
<dbReference type="FunFam" id="2.130.10.10:FF:000552">
    <property type="entry name" value="Cytoplasmic dynein 1 intermediate chain"/>
    <property type="match status" value="1"/>
</dbReference>